<gene>
    <name evidence="2" type="ORF">NFRAN_1042</name>
</gene>
<reference evidence="2 3" key="1">
    <citation type="submission" date="2019-02" db="EMBL/GenBank/DDBJ databases">
        <authorList>
            <person name="Lehtovirta-Morley E L."/>
        </authorList>
    </citation>
    <scope>NUCLEOTIDE SEQUENCE [LARGE SCALE GENOMIC DNA]</scope>
    <source>
        <strain evidence="2">NFRAN1</strain>
    </source>
</reference>
<name>A0A484IEG5_9ARCH</name>
<dbReference type="CDD" id="cd07344">
    <property type="entry name" value="M48_yhfN_like"/>
    <property type="match status" value="1"/>
</dbReference>
<sequence>MSEFLGSSSPLVSSSSHKIVYNNKVLEFHVIRSYRRKKTSEISVVNGLVSLKVPMTTPIQEIESLITRKANWIQQRICEQNNPYITIKVPTYSTNSTLPYLGKNYPLKIIEYDLSLLEFSNDQFIIYTKKNNIKRLYEEWLYRMSLSIFNPLIERYSQILNVTPKKVLLKKLKSRWGSATHSNIINLNIHLLKAPIDVIEYVILHELSHLIERNHSHRFWKLVSDNMGDYKTKKRWLRINGPYMM</sequence>
<dbReference type="EMBL" id="LR216287">
    <property type="protein sequence ID" value="VFJ13364.1"/>
    <property type="molecule type" value="Genomic_DNA"/>
</dbReference>
<dbReference type="Pfam" id="PF01863">
    <property type="entry name" value="YgjP-like"/>
    <property type="match status" value="1"/>
</dbReference>
<dbReference type="InterPro" id="IPR053136">
    <property type="entry name" value="UTP_pyrophosphatase-like"/>
</dbReference>
<dbReference type="Proteomes" id="UP000294299">
    <property type="component" value="Chromosome NFRAN"/>
</dbReference>
<evidence type="ECO:0000313" key="2">
    <source>
        <dbReference type="EMBL" id="VFJ13364.1"/>
    </source>
</evidence>
<dbReference type="InterPro" id="IPR002725">
    <property type="entry name" value="YgjP-like_metallopeptidase"/>
</dbReference>
<dbReference type="PANTHER" id="PTHR30399:SF1">
    <property type="entry name" value="UTP PYROPHOSPHATASE"/>
    <property type="match status" value="1"/>
</dbReference>
<protein>
    <recommendedName>
        <fullName evidence="1">YgjP-like metallopeptidase domain-containing protein</fullName>
    </recommendedName>
</protein>
<organism evidence="2 3">
    <name type="scientific">Candidatus Nitrosocosmicus franklandianus</name>
    <dbReference type="NCBI Taxonomy" id="1798806"/>
    <lineage>
        <taxon>Archaea</taxon>
        <taxon>Nitrososphaerota</taxon>
        <taxon>Nitrososphaeria</taxon>
        <taxon>Nitrososphaerales</taxon>
        <taxon>Nitrososphaeraceae</taxon>
        <taxon>Candidatus Nitrosocosmicus</taxon>
    </lineage>
</organism>
<evidence type="ECO:0000313" key="3">
    <source>
        <dbReference type="Proteomes" id="UP000294299"/>
    </source>
</evidence>
<proteinExistence type="predicted"/>
<dbReference type="RefSeq" id="WP_134483257.1">
    <property type="nucleotide sequence ID" value="NZ_LR216287.1"/>
</dbReference>
<feature type="domain" description="YgjP-like metallopeptidase" evidence="1">
    <location>
        <begin position="39"/>
        <end position="238"/>
    </location>
</feature>
<accession>A0A484IEG5</accession>
<dbReference type="AlphaFoldDB" id="A0A484IEG5"/>
<dbReference type="OrthoDB" id="308128at2157"/>
<dbReference type="KEGG" id="nfn:NFRAN_1042"/>
<dbReference type="PANTHER" id="PTHR30399">
    <property type="entry name" value="UNCHARACTERIZED PROTEIN YGJP"/>
    <property type="match status" value="1"/>
</dbReference>
<dbReference type="Gene3D" id="3.30.2010.10">
    <property type="entry name" value="Metalloproteases ('zincins'), catalytic domain"/>
    <property type="match status" value="1"/>
</dbReference>
<dbReference type="GeneID" id="39420484"/>
<keyword evidence="3" id="KW-1185">Reference proteome</keyword>
<evidence type="ECO:0000259" key="1">
    <source>
        <dbReference type="Pfam" id="PF01863"/>
    </source>
</evidence>